<proteinExistence type="predicted"/>
<keyword evidence="1" id="KW-0812">Transmembrane</keyword>
<organism evidence="2 3">
    <name type="scientific">Hymenobacter roseosalivarius DSM 11622</name>
    <dbReference type="NCBI Taxonomy" id="645990"/>
    <lineage>
        <taxon>Bacteria</taxon>
        <taxon>Pseudomonadati</taxon>
        <taxon>Bacteroidota</taxon>
        <taxon>Cytophagia</taxon>
        <taxon>Cytophagales</taxon>
        <taxon>Hymenobacteraceae</taxon>
        <taxon>Hymenobacter</taxon>
    </lineage>
</organism>
<keyword evidence="1" id="KW-1133">Transmembrane helix</keyword>
<sequence>MIDLMQNKVLQHLLILTLVNWLLIYSLLNQTQFDG</sequence>
<keyword evidence="3" id="KW-1185">Reference proteome</keyword>
<protein>
    <submittedName>
        <fullName evidence="2">Uncharacterized protein</fullName>
    </submittedName>
</protein>
<evidence type="ECO:0000313" key="2">
    <source>
        <dbReference type="EMBL" id="SMC00648.1"/>
    </source>
</evidence>
<gene>
    <name evidence="2" type="ORF">SAMN00120144_4090</name>
</gene>
<feature type="transmembrane region" description="Helical" evidence="1">
    <location>
        <begin position="9"/>
        <end position="28"/>
    </location>
</feature>
<name>A0A1W1W4U3_9BACT</name>
<keyword evidence="1" id="KW-0472">Membrane</keyword>
<evidence type="ECO:0000313" key="3">
    <source>
        <dbReference type="Proteomes" id="UP000192266"/>
    </source>
</evidence>
<reference evidence="2 3" key="1">
    <citation type="submission" date="2017-04" db="EMBL/GenBank/DDBJ databases">
        <authorList>
            <person name="Afonso C.L."/>
            <person name="Miller P.J."/>
            <person name="Scott M.A."/>
            <person name="Spackman E."/>
            <person name="Goraichik I."/>
            <person name="Dimitrov K.M."/>
            <person name="Suarez D.L."/>
            <person name="Swayne D.E."/>
        </authorList>
    </citation>
    <scope>NUCLEOTIDE SEQUENCE [LARGE SCALE GENOMIC DNA]</scope>
    <source>
        <strain evidence="2 3">DSM 11622</strain>
    </source>
</reference>
<dbReference type="EMBL" id="FWWW01000112">
    <property type="protein sequence ID" value="SMC00648.1"/>
    <property type="molecule type" value="Genomic_DNA"/>
</dbReference>
<dbReference type="STRING" id="645990.SAMN00120144_4090"/>
<dbReference type="Proteomes" id="UP000192266">
    <property type="component" value="Unassembled WGS sequence"/>
</dbReference>
<dbReference type="AlphaFoldDB" id="A0A1W1W4U3"/>
<accession>A0A1W1W4U3</accession>
<evidence type="ECO:0000256" key="1">
    <source>
        <dbReference type="SAM" id="Phobius"/>
    </source>
</evidence>